<sequence length="291" mass="33468">MVDMNRLHLHIRWVLDKPTASGWTDKRNNTDAHTLYWIHEGKGIFTTDQAFPVEGGMMAYMRPGLQMDMRSDERYPLQMTMILFDCAEVGYDVRWTEIMPIAELELPFLKPFHTDKSKALGLRFRDLYRSWVPGVQGGALLPQLKLTGLLYELLLPSNGDTGSEGAESAGQALERVKEYLESSYNMDFTIHELAERFHISVSYLRKMFHKTVGMSPKHYHSHIRNEHARHYLMYSELPVKAIAKACGYMEEYHFSKSFKQMNGISPSGFRLQYMATKEGQPAGQTAKDESD</sequence>
<evidence type="ECO:0000313" key="5">
    <source>
        <dbReference type="EMBL" id="OXM84157.1"/>
    </source>
</evidence>
<dbReference type="PANTHER" id="PTHR43280">
    <property type="entry name" value="ARAC-FAMILY TRANSCRIPTIONAL REGULATOR"/>
    <property type="match status" value="1"/>
</dbReference>
<feature type="domain" description="HTH araC/xylS-type" evidence="4">
    <location>
        <begin position="174"/>
        <end position="272"/>
    </location>
</feature>
<keyword evidence="1" id="KW-0805">Transcription regulation</keyword>
<reference evidence="5 6" key="1">
    <citation type="submission" date="2017-07" db="EMBL/GenBank/DDBJ databases">
        <title>Genome sequencing and assembly of Paenibacillus rigui.</title>
        <authorList>
            <person name="Mayilraj S."/>
        </authorList>
    </citation>
    <scope>NUCLEOTIDE SEQUENCE [LARGE SCALE GENOMIC DNA]</scope>
    <source>
        <strain evidence="5 6">JCM 16352</strain>
    </source>
</reference>
<dbReference type="Pfam" id="PF02311">
    <property type="entry name" value="AraC_binding"/>
    <property type="match status" value="1"/>
</dbReference>
<dbReference type="PROSITE" id="PS01124">
    <property type="entry name" value="HTH_ARAC_FAMILY_2"/>
    <property type="match status" value="1"/>
</dbReference>
<dbReference type="RefSeq" id="WP_094017072.1">
    <property type="nucleotide sequence ID" value="NZ_NMQW01000034.1"/>
</dbReference>
<name>A0A229UL25_9BACL</name>
<dbReference type="GO" id="GO:0043565">
    <property type="term" value="F:sequence-specific DNA binding"/>
    <property type="evidence" value="ECO:0007669"/>
    <property type="project" value="InterPro"/>
</dbReference>
<dbReference type="InterPro" id="IPR018060">
    <property type="entry name" value="HTH_AraC"/>
</dbReference>
<dbReference type="EMBL" id="NMQW01000034">
    <property type="protein sequence ID" value="OXM84157.1"/>
    <property type="molecule type" value="Genomic_DNA"/>
</dbReference>
<comment type="caution">
    <text evidence="5">The sequence shown here is derived from an EMBL/GenBank/DDBJ whole genome shotgun (WGS) entry which is preliminary data.</text>
</comment>
<dbReference type="PANTHER" id="PTHR43280:SF28">
    <property type="entry name" value="HTH-TYPE TRANSCRIPTIONAL ACTIVATOR RHAS"/>
    <property type="match status" value="1"/>
</dbReference>
<dbReference type="OrthoDB" id="2615714at2"/>
<gene>
    <name evidence="5" type="ORF">CF651_22235</name>
</gene>
<organism evidence="5 6">
    <name type="scientific">Paenibacillus rigui</name>
    <dbReference type="NCBI Taxonomy" id="554312"/>
    <lineage>
        <taxon>Bacteria</taxon>
        <taxon>Bacillati</taxon>
        <taxon>Bacillota</taxon>
        <taxon>Bacilli</taxon>
        <taxon>Bacillales</taxon>
        <taxon>Paenibacillaceae</taxon>
        <taxon>Paenibacillus</taxon>
    </lineage>
</organism>
<evidence type="ECO:0000256" key="1">
    <source>
        <dbReference type="ARBA" id="ARBA00023015"/>
    </source>
</evidence>
<dbReference type="AlphaFoldDB" id="A0A229UL25"/>
<keyword evidence="2" id="KW-0238">DNA-binding</keyword>
<dbReference type="SUPFAM" id="SSF51215">
    <property type="entry name" value="Regulatory protein AraC"/>
    <property type="match status" value="1"/>
</dbReference>
<dbReference type="SMART" id="SM00342">
    <property type="entry name" value="HTH_ARAC"/>
    <property type="match status" value="1"/>
</dbReference>
<dbReference type="SUPFAM" id="SSF46689">
    <property type="entry name" value="Homeodomain-like"/>
    <property type="match status" value="2"/>
</dbReference>
<evidence type="ECO:0000256" key="2">
    <source>
        <dbReference type="ARBA" id="ARBA00023125"/>
    </source>
</evidence>
<evidence type="ECO:0000313" key="6">
    <source>
        <dbReference type="Proteomes" id="UP000215509"/>
    </source>
</evidence>
<dbReference type="InterPro" id="IPR003313">
    <property type="entry name" value="AraC-bd"/>
</dbReference>
<dbReference type="Pfam" id="PF12833">
    <property type="entry name" value="HTH_18"/>
    <property type="match status" value="1"/>
</dbReference>
<protein>
    <recommendedName>
        <fullName evidence="4">HTH araC/xylS-type domain-containing protein</fullName>
    </recommendedName>
</protein>
<dbReference type="Proteomes" id="UP000215509">
    <property type="component" value="Unassembled WGS sequence"/>
</dbReference>
<keyword evidence="3" id="KW-0804">Transcription</keyword>
<dbReference type="InterPro" id="IPR037923">
    <property type="entry name" value="HTH-like"/>
</dbReference>
<keyword evidence="6" id="KW-1185">Reference proteome</keyword>
<evidence type="ECO:0000259" key="4">
    <source>
        <dbReference type="PROSITE" id="PS01124"/>
    </source>
</evidence>
<evidence type="ECO:0000256" key="3">
    <source>
        <dbReference type="ARBA" id="ARBA00023163"/>
    </source>
</evidence>
<dbReference type="InterPro" id="IPR009057">
    <property type="entry name" value="Homeodomain-like_sf"/>
</dbReference>
<dbReference type="GO" id="GO:0003700">
    <property type="term" value="F:DNA-binding transcription factor activity"/>
    <property type="evidence" value="ECO:0007669"/>
    <property type="project" value="InterPro"/>
</dbReference>
<accession>A0A229UL25</accession>
<dbReference type="Gene3D" id="1.10.10.60">
    <property type="entry name" value="Homeodomain-like"/>
    <property type="match status" value="1"/>
</dbReference>
<proteinExistence type="predicted"/>